<dbReference type="PANTHER" id="PTHR30572">
    <property type="entry name" value="MEMBRANE COMPONENT OF TRANSPORTER-RELATED"/>
    <property type="match status" value="1"/>
</dbReference>
<keyword evidence="11" id="KW-1185">Reference proteome</keyword>
<evidence type="ECO:0000256" key="7">
    <source>
        <dbReference type="SAM" id="Phobius"/>
    </source>
</evidence>
<keyword evidence="2" id="KW-1003">Cell membrane</keyword>
<protein>
    <recommendedName>
        <fullName evidence="12">Multidrug ABC transporter substrate-binding protein</fullName>
    </recommendedName>
</protein>
<dbReference type="KEGG" id="tli:Tlie_1639"/>
<gene>
    <name evidence="10" type="ordered locus">Tlie_1639</name>
</gene>
<dbReference type="PANTHER" id="PTHR30572:SF4">
    <property type="entry name" value="ABC TRANSPORTER PERMEASE YTRF"/>
    <property type="match status" value="1"/>
</dbReference>
<name>G7V830_THELD</name>
<reference evidence="11" key="1">
    <citation type="submission" date="2011-10" db="EMBL/GenBank/DDBJ databases">
        <title>The complete genome of chromosome of Thermovirga lienii DSM 17291.</title>
        <authorList>
            <consortium name="US DOE Joint Genome Institute (JGI-PGF)"/>
            <person name="Lucas S."/>
            <person name="Copeland A."/>
            <person name="Lapidus A."/>
            <person name="Glavina del Rio T."/>
            <person name="Dalin E."/>
            <person name="Tice H."/>
            <person name="Bruce D."/>
            <person name="Goodwin L."/>
            <person name="Pitluck S."/>
            <person name="Peters L."/>
            <person name="Mikhailova N."/>
            <person name="Saunders E."/>
            <person name="Kyrpides N."/>
            <person name="Mavromatis K."/>
            <person name="Ivanova N."/>
            <person name="Last F.I."/>
            <person name="Brettin T."/>
            <person name="Detter J.C."/>
            <person name="Han C."/>
            <person name="Larimer F."/>
            <person name="Land M."/>
            <person name="Hauser L."/>
            <person name="Markowitz V."/>
            <person name="Cheng J.-F."/>
            <person name="Hugenholtz P."/>
            <person name="Woyke T."/>
            <person name="Wu D."/>
            <person name="Spring S."/>
            <person name="Schroeder M."/>
            <person name="Brambilla E.-M."/>
            <person name="Klenk H.-P."/>
            <person name="Eisen J.A."/>
        </authorList>
    </citation>
    <scope>NUCLEOTIDE SEQUENCE [LARGE SCALE GENOMIC DNA]</scope>
    <source>
        <strain evidence="11">ATCC BAA-1197 / DSM 17291 / Cas60314</strain>
    </source>
</reference>
<feature type="transmembrane region" description="Helical" evidence="7">
    <location>
        <begin position="375"/>
        <end position="395"/>
    </location>
</feature>
<feature type="transmembrane region" description="Helical" evidence="7">
    <location>
        <begin position="285"/>
        <end position="310"/>
    </location>
</feature>
<dbReference type="STRING" id="580340.Tlie_1639"/>
<evidence type="ECO:0000256" key="1">
    <source>
        <dbReference type="ARBA" id="ARBA00004651"/>
    </source>
</evidence>
<comment type="subcellular location">
    <subcellularLocation>
        <location evidence="1">Cell membrane</location>
        <topology evidence="1">Multi-pass membrane protein</topology>
    </subcellularLocation>
</comment>
<evidence type="ECO:0000256" key="2">
    <source>
        <dbReference type="ARBA" id="ARBA00022475"/>
    </source>
</evidence>
<evidence type="ECO:0000313" key="11">
    <source>
        <dbReference type="Proteomes" id="UP000005868"/>
    </source>
</evidence>
<evidence type="ECO:0000313" key="10">
    <source>
        <dbReference type="EMBL" id="AER67361.1"/>
    </source>
</evidence>
<evidence type="ECO:0000259" key="9">
    <source>
        <dbReference type="Pfam" id="PF12704"/>
    </source>
</evidence>
<dbReference type="GO" id="GO:0022857">
    <property type="term" value="F:transmembrane transporter activity"/>
    <property type="evidence" value="ECO:0007669"/>
    <property type="project" value="TreeGrafter"/>
</dbReference>
<evidence type="ECO:0000256" key="3">
    <source>
        <dbReference type="ARBA" id="ARBA00022692"/>
    </source>
</evidence>
<dbReference type="GO" id="GO:0005886">
    <property type="term" value="C:plasma membrane"/>
    <property type="evidence" value="ECO:0007669"/>
    <property type="project" value="UniProtKB-SubCell"/>
</dbReference>
<dbReference type="OrthoDB" id="9770099at2"/>
<keyword evidence="4 7" id="KW-1133">Transmembrane helix</keyword>
<sequence>MIHPFEIMRASIRSIGANKLRTSLTGLGIMIGVAAVIIMVSLGYGASKRVSDTFSNMGTNLLVVFPGSARSGGVRLGSSTKPTLTLSDWKAILENCTSIEDAAPEVRGSAQVVFGNSNWNTTISGTTNSILNIRNWHLSEGRTFTDSDLRSSAKVCIIGETVTKELFGTLNPIGRTIRINKIPVLVIGLLEPKGSTGMGQDQDDIVFVPITTAQKRLFPSPFPQNVDAILVKAKGAEFIDSAEHEVEQLLIKRHKIKDPSQKDFNIRNLQEFMDAAEESTKTMSLLLASVASVSLMVGGIGIMNIMLVTVTERTREIGIRMAIGARTSDILAQFLLEAIFVSLIGGTLGIITGCLGSIVVSHFTSWPAVLSIKSIFLALSFSVSVGVLFGFFPAWKASSLNPIDALRHE</sequence>
<dbReference type="eggNOG" id="COG0577">
    <property type="taxonomic scope" value="Bacteria"/>
</dbReference>
<feature type="domain" description="MacB-like periplasmic core" evidence="9">
    <location>
        <begin position="22"/>
        <end position="249"/>
    </location>
</feature>
<accession>G7V830</accession>
<evidence type="ECO:0000256" key="6">
    <source>
        <dbReference type="ARBA" id="ARBA00038076"/>
    </source>
</evidence>
<dbReference type="Pfam" id="PF12704">
    <property type="entry name" value="MacB_PCD"/>
    <property type="match status" value="1"/>
</dbReference>
<proteinExistence type="inferred from homology"/>
<dbReference type="InterPro" id="IPR050250">
    <property type="entry name" value="Macrolide_Exporter_MacB"/>
</dbReference>
<organism evidence="10 11">
    <name type="scientific">Thermovirga lienii (strain ATCC BAA-1197 / DSM 17291 / Cas60314)</name>
    <dbReference type="NCBI Taxonomy" id="580340"/>
    <lineage>
        <taxon>Bacteria</taxon>
        <taxon>Thermotogati</taxon>
        <taxon>Synergistota</taxon>
        <taxon>Synergistia</taxon>
        <taxon>Synergistales</taxon>
        <taxon>Thermovirgaceae</taxon>
        <taxon>Thermovirga</taxon>
    </lineage>
</organism>
<dbReference type="InterPro" id="IPR003838">
    <property type="entry name" value="ABC3_permease_C"/>
</dbReference>
<feature type="transmembrane region" description="Helical" evidence="7">
    <location>
        <begin position="330"/>
        <end position="363"/>
    </location>
</feature>
<dbReference type="InterPro" id="IPR025857">
    <property type="entry name" value="MacB_PCD"/>
</dbReference>
<dbReference type="AlphaFoldDB" id="G7V830"/>
<feature type="domain" description="ABC3 transporter permease C-terminal" evidence="8">
    <location>
        <begin position="290"/>
        <end position="402"/>
    </location>
</feature>
<evidence type="ECO:0000256" key="5">
    <source>
        <dbReference type="ARBA" id="ARBA00023136"/>
    </source>
</evidence>
<dbReference type="Pfam" id="PF02687">
    <property type="entry name" value="FtsX"/>
    <property type="match status" value="1"/>
</dbReference>
<dbReference type="HOGENOM" id="CLU_000604_8_0_0"/>
<comment type="similarity">
    <text evidence="6">Belongs to the ABC-4 integral membrane protein family.</text>
</comment>
<evidence type="ECO:0000256" key="4">
    <source>
        <dbReference type="ARBA" id="ARBA00022989"/>
    </source>
</evidence>
<dbReference type="Proteomes" id="UP000005868">
    <property type="component" value="Chromosome"/>
</dbReference>
<reference evidence="10 11" key="2">
    <citation type="journal article" date="2012" name="Stand. Genomic Sci.">
        <title>Genome sequence of the moderately thermophilic, amino-acid-degrading and sulfur-reducing bacterium Thermovirga lienii type strain (Cas60314(T)).</title>
        <authorList>
            <person name="Goker M."/>
            <person name="Saunders E."/>
            <person name="Lapidus A."/>
            <person name="Nolan M."/>
            <person name="Lucas S."/>
            <person name="Hammon N."/>
            <person name="Deshpande S."/>
            <person name="Cheng J.F."/>
            <person name="Han C."/>
            <person name="Tapia R."/>
            <person name="Goodwin L.A."/>
            <person name="Pitluck S."/>
            <person name="Liolios K."/>
            <person name="Mavromatis K."/>
            <person name="Pagani I."/>
            <person name="Ivanova N."/>
            <person name="Mikhailova N."/>
            <person name="Pati A."/>
            <person name="Chen A."/>
            <person name="Palaniappan K."/>
            <person name="Land M."/>
            <person name="Chang Y.J."/>
            <person name="Jeffries C.D."/>
            <person name="Brambilla E.M."/>
            <person name="Rohde M."/>
            <person name="Spring S."/>
            <person name="Detter J.C."/>
            <person name="Woyke T."/>
            <person name="Bristow J."/>
            <person name="Eisen J.A."/>
            <person name="Markowitz V."/>
            <person name="Hugenholtz P."/>
            <person name="Kyrpides N.C."/>
            <person name="Klenk H.P."/>
        </authorList>
    </citation>
    <scope>NUCLEOTIDE SEQUENCE [LARGE SCALE GENOMIC DNA]</scope>
    <source>
        <strain evidence="11">ATCC BAA-1197 / DSM 17291 / Cas60314</strain>
    </source>
</reference>
<evidence type="ECO:0000259" key="8">
    <source>
        <dbReference type="Pfam" id="PF02687"/>
    </source>
</evidence>
<feature type="transmembrane region" description="Helical" evidence="7">
    <location>
        <begin position="20"/>
        <end position="44"/>
    </location>
</feature>
<dbReference type="EMBL" id="CP003096">
    <property type="protein sequence ID" value="AER67361.1"/>
    <property type="molecule type" value="Genomic_DNA"/>
</dbReference>
<evidence type="ECO:0008006" key="12">
    <source>
        <dbReference type="Google" id="ProtNLM"/>
    </source>
</evidence>
<keyword evidence="5 7" id="KW-0472">Membrane</keyword>
<keyword evidence="3 7" id="KW-0812">Transmembrane</keyword>